<dbReference type="EMBL" id="CAJHIQ010000005">
    <property type="protein sequence ID" value="CAD6491710.1"/>
    <property type="molecule type" value="Genomic_DNA"/>
</dbReference>
<gene>
    <name evidence="1" type="ORF">DIAAKJNI_00123</name>
</gene>
<evidence type="ECO:0000313" key="2">
    <source>
        <dbReference type="Proteomes" id="UP000639006"/>
    </source>
</evidence>
<protein>
    <submittedName>
        <fullName evidence="1">Uncharacterized protein</fullName>
    </submittedName>
</protein>
<dbReference type="Proteomes" id="UP000639006">
    <property type="component" value="Unassembled WGS sequence"/>
</dbReference>
<proteinExistence type="predicted"/>
<dbReference type="AlphaFoldDB" id="A0A811T7P2"/>
<sequence length="369" mass="43716">MNELPISKICPSIERLDISKILEGSVYIGVAGFEERCFTFLEQYSKENVKFQSVIGIKYEPFDERNDIKKFEEFAIKVSPKSKFEWITYDRRNPEEFSNLITNIEELFELAENIIIDISGMSKFLIVVLLYELKNYSGNIHIIYCEAEIYHPLKEEYESKKEGFVEDIFPSFLTTNIYKIVTTTELSSTSMQGYPFLIIAFPTFNYKEIYTLLNEITPQYLIKIEGNPREMHNRWRLEALRWINRKLDSDFDPNIKGIYKKELSTFEYVKTIEILNEIYKKHKYTHKCIIAPTGSKLQTLGVVLFKQMYPEIQLVYPVTTKFSEEYTEGCTEIWHIKFEKFSEFMMKIATFRRAELKQLEDMLQDSNDD</sequence>
<reference evidence="1" key="1">
    <citation type="submission" date="2020-10" db="EMBL/GenBank/DDBJ databases">
        <authorList>
            <person name="Hahn C.J."/>
            <person name="Laso-Perez R."/>
            <person name="Vulcano F."/>
            <person name="Vaziourakis K.-M."/>
            <person name="Stokke R."/>
            <person name="Steen I.H."/>
            <person name="Teske A."/>
            <person name="Boetius A."/>
            <person name="Liebeke M."/>
            <person name="Amann R."/>
            <person name="Knittel K."/>
        </authorList>
    </citation>
    <scope>NUCLEOTIDE SEQUENCE</scope>
    <source>
        <strain evidence="1">Gfbio:e3339647-f889-4370-9287-4fb5cb688e4c:AG392M11_GoMArc1</strain>
    </source>
</reference>
<accession>A0A811T7P2</accession>
<evidence type="ECO:0000313" key="1">
    <source>
        <dbReference type="EMBL" id="CAD6491710.1"/>
    </source>
</evidence>
<name>A0A811T7P2_9EURY</name>
<organism evidence="1 2">
    <name type="scientific">Candidatus Argoarchaeum ethanivorans</name>
    <dbReference type="NCBI Taxonomy" id="2608793"/>
    <lineage>
        <taxon>Archaea</taxon>
        <taxon>Methanobacteriati</taxon>
        <taxon>Methanobacteriota</taxon>
        <taxon>Stenosarchaea group</taxon>
        <taxon>Methanomicrobia</taxon>
        <taxon>Methanosarcinales</taxon>
        <taxon>Methanosarcinales incertae sedis</taxon>
        <taxon>GOM Arc I cluster</taxon>
        <taxon>Candidatus Argoarchaeum</taxon>
    </lineage>
</organism>
<comment type="caution">
    <text evidence="1">The sequence shown here is derived from an EMBL/GenBank/DDBJ whole genome shotgun (WGS) entry which is preliminary data.</text>
</comment>